<protein>
    <submittedName>
        <fullName evidence="2">Uncharacterized protein</fullName>
    </submittedName>
</protein>
<feature type="unsure residue" description="I or L" evidence="2">
    <location>
        <position position="68"/>
    </location>
</feature>
<accession>A0AAD5H3J9</accession>
<feature type="region of interest" description="Disordered" evidence="1">
    <location>
        <begin position="30"/>
        <end position="49"/>
    </location>
</feature>
<dbReference type="Pfam" id="PF06273">
    <property type="entry name" value="eIF-4B"/>
    <property type="match status" value="1"/>
</dbReference>
<dbReference type="InterPro" id="IPR010433">
    <property type="entry name" value="EIF-4B_pln"/>
</dbReference>
<comment type="caution">
    <text evidence="2">The sequence shown here is derived from an EMBL/GenBank/DDBJ whole genome shotgun (WGS) entry which is preliminary data.</text>
</comment>
<dbReference type="AlphaFoldDB" id="A0AAD5H3J9"/>
<feature type="compositionally biased region" description="Low complexity" evidence="1">
    <location>
        <begin position="202"/>
        <end position="212"/>
    </location>
</feature>
<gene>
    <name evidence="2" type="ORF">COHA_008048</name>
</gene>
<feature type="region of interest" description="Disordered" evidence="1">
    <location>
        <begin position="1"/>
        <end position="22"/>
    </location>
</feature>
<feature type="compositionally biased region" description="Low complexity" evidence="1">
    <location>
        <begin position="152"/>
        <end position="163"/>
    </location>
</feature>
<feature type="compositionally biased region" description="Gly residues" evidence="1">
    <location>
        <begin position="284"/>
        <end position="330"/>
    </location>
</feature>
<evidence type="ECO:0000313" key="3">
    <source>
        <dbReference type="Proteomes" id="UP001205105"/>
    </source>
</evidence>
<feature type="region of interest" description="Disordered" evidence="1">
    <location>
        <begin position="145"/>
        <end position="265"/>
    </location>
</feature>
<keyword evidence="3" id="KW-1185">Reference proteome</keyword>
<feature type="compositionally biased region" description="Gly residues" evidence="1">
    <location>
        <begin position="236"/>
        <end position="252"/>
    </location>
</feature>
<name>A0AAD5H3J9_9CHLO</name>
<organism evidence="2 3">
    <name type="scientific">Chlorella ohadii</name>
    <dbReference type="NCBI Taxonomy" id="2649997"/>
    <lineage>
        <taxon>Eukaryota</taxon>
        <taxon>Viridiplantae</taxon>
        <taxon>Chlorophyta</taxon>
        <taxon>core chlorophytes</taxon>
        <taxon>Trebouxiophyceae</taxon>
        <taxon>Chlorellales</taxon>
        <taxon>Chlorellaceae</taxon>
        <taxon>Chlorella clade</taxon>
        <taxon>Chlorella</taxon>
    </lineage>
</organism>
<feature type="region of interest" description="Disordered" evidence="1">
    <location>
        <begin position="284"/>
        <end position="348"/>
    </location>
</feature>
<evidence type="ECO:0000313" key="2">
    <source>
        <dbReference type="EMBL" id="KAI7838117.1"/>
    </source>
</evidence>
<dbReference type="GO" id="GO:0003743">
    <property type="term" value="F:translation initiation factor activity"/>
    <property type="evidence" value="ECO:0007669"/>
    <property type="project" value="InterPro"/>
</dbReference>
<proteinExistence type="predicted"/>
<dbReference type="Proteomes" id="UP001205105">
    <property type="component" value="Unassembled WGS sequence"/>
</dbReference>
<sequence length="348" mass="36203">MADTHAQEGAPAQPQRKRLVLKPRSEEAAKKLEQERQAHLTKANPFGAAKPREAVIAEKLGKTEEEVLKEEVSKEKLHLRLSGAQLEEKRQAETDIKEIEEVLALEAEGSAKHAELTAELKERQKKLDDLMESFAKVTLETALSGGAPRVSQIRQQQQLTQQQSGDMGYGGAAPGSFPQRSSFGGREFNEAPYGGGRGAGAAAGAAAGGPPAADQPRGFRNYQQRGGFSDSYQERQGGGSYGGGRRAGGGGQRLPEWALDDSSDAGFYDAPAATSAFIASGGYQGGGGGGGYGGGRGGRGGGGGGRRGGGRSYGNGGYGDGYPAGQGLGGEFEYKEEPSSFGAGQDRF</sequence>
<dbReference type="EMBL" id="JADXDR010000135">
    <property type="protein sequence ID" value="KAI7838117.1"/>
    <property type="molecule type" value="Genomic_DNA"/>
</dbReference>
<reference evidence="2" key="1">
    <citation type="submission" date="2020-11" db="EMBL/GenBank/DDBJ databases">
        <title>Chlorella ohadii genome sequencing and assembly.</title>
        <authorList>
            <person name="Murik O."/>
            <person name="Treves H."/>
            <person name="Kedem I."/>
            <person name="Shotland Y."/>
            <person name="Kaplan A."/>
        </authorList>
    </citation>
    <scope>NUCLEOTIDE SEQUENCE</scope>
    <source>
        <strain evidence="2">1</strain>
    </source>
</reference>
<evidence type="ECO:0000256" key="1">
    <source>
        <dbReference type="SAM" id="MobiDB-lite"/>
    </source>
</evidence>